<reference evidence="1 2" key="1">
    <citation type="submission" date="2019-08" db="EMBL/GenBank/DDBJ databases">
        <title>Aureimonas fodiniaquatilis sp. nov., isolated from a coal mine wastewater.</title>
        <authorList>
            <person name="Kim W."/>
        </authorList>
    </citation>
    <scope>NUCLEOTIDE SEQUENCE [LARGE SCALE GENOMIC DNA]</scope>
    <source>
        <strain evidence="1 2">CAU 1482</strain>
    </source>
</reference>
<sequence>MAQKYPVAGCKFYISTTAFTLPEGDVVAADFTALTFVEIGGWETMGSVGDTAELITTQLINEGRDAKLKGTRNAGSMENTFAVIPTNAGQLALIAAEASSDNYAFRIEMNDAPATGASPTNGMRYFAGIVMGAAEQGGSANTVRMLSATVEVNTNIVTVPPSAT</sequence>
<evidence type="ECO:0000313" key="1">
    <source>
        <dbReference type="EMBL" id="KAA0970309.1"/>
    </source>
</evidence>
<dbReference type="Proteomes" id="UP000324738">
    <property type="component" value="Unassembled WGS sequence"/>
</dbReference>
<comment type="caution">
    <text evidence="1">The sequence shown here is derived from an EMBL/GenBank/DDBJ whole genome shotgun (WGS) entry which is preliminary data.</text>
</comment>
<organism evidence="1 2">
    <name type="scientific">Aureimonas fodinaquatilis</name>
    <dbReference type="NCBI Taxonomy" id="2565783"/>
    <lineage>
        <taxon>Bacteria</taxon>
        <taxon>Pseudomonadati</taxon>
        <taxon>Pseudomonadota</taxon>
        <taxon>Alphaproteobacteria</taxon>
        <taxon>Hyphomicrobiales</taxon>
        <taxon>Aurantimonadaceae</taxon>
        <taxon>Aureimonas</taxon>
    </lineage>
</organism>
<protein>
    <submittedName>
        <fullName evidence="1">Uncharacterized protein</fullName>
    </submittedName>
</protein>
<proteinExistence type="predicted"/>
<dbReference type="AlphaFoldDB" id="A0A5B0DYN8"/>
<accession>A0A5B0DYN8</accession>
<dbReference type="EMBL" id="VTWH01000002">
    <property type="protein sequence ID" value="KAA0970309.1"/>
    <property type="molecule type" value="Genomic_DNA"/>
</dbReference>
<gene>
    <name evidence="1" type="ORF">FPY71_07230</name>
</gene>
<dbReference type="OrthoDB" id="6976379at2"/>
<dbReference type="RefSeq" id="WP_149299168.1">
    <property type="nucleotide sequence ID" value="NZ_VTWH01000002.1"/>
</dbReference>
<evidence type="ECO:0000313" key="2">
    <source>
        <dbReference type="Proteomes" id="UP000324738"/>
    </source>
</evidence>
<name>A0A5B0DYN8_9HYPH</name>
<dbReference type="Gene3D" id="4.10.410.40">
    <property type="match status" value="1"/>
</dbReference>
<keyword evidence="2" id="KW-1185">Reference proteome</keyword>